<sequence length="71" mass="8047">MAENVRVHRHFVNRDRPDATRTNDQNLAQFNCSIAVPRDPRESAHIGSWRYSAKSVCREGARSAPFPHAMG</sequence>
<proteinExistence type="predicted"/>
<reference evidence="1 2" key="2">
    <citation type="journal article" date="2013" name="Environ. Sci. Technol.">
        <title>The 4-tert-butylphenol-utilizing bacterium Sphingobium fuliginis OMI can degrade bisphenols via phenolic ring hydroxylation and meta-cleavage pathway.</title>
        <authorList>
            <person name="Ogata Y."/>
            <person name="Goda S."/>
            <person name="Toyama T."/>
            <person name="Sei K."/>
            <person name="Ike M."/>
        </authorList>
    </citation>
    <scope>NUCLEOTIDE SEQUENCE [LARGE SCALE GENOMIC DNA]</scope>
    <source>
        <strain evidence="1 2">OMI</strain>
    </source>
</reference>
<accession>A0A292ZEX8</accession>
<organism evidence="1 2">
    <name type="scientific">Sphingobium fuliginis (strain ATCC 27551)</name>
    <dbReference type="NCBI Taxonomy" id="336203"/>
    <lineage>
        <taxon>Bacteria</taxon>
        <taxon>Pseudomonadati</taxon>
        <taxon>Pseudomonadota</taxon>
        <taxon>Alphaproteobacteria</taxon>
        <taxon>Sphingomonadales</taxon>
        <taxon>Sphingomonadaceae</taxon>
        <taxon>Sphingobium</taxon>
    </lineage>
</organism>
<evidence type="ECO:0000313" key="2">
    <source>
        <dbReference type="Proteomes" id="UP000221538"/>
    </source>
</evidence>
<gene>
    <name evidence="1" type="ORF">SFOMI_1903</name>
</gene>
<name>A0A292ZEX8_SPHSA</name>
<dbReference type="AlphaFoldDB" id="A0A292ZEX8"/>
<dbReference type="Proteomes" id="UP000221538">
    <property type="component" value="Unassembled WGS sequence"/>
</dbReference>
<reference evidence="1 2" key="1">
    <citation type="journal article" date="2013" name="Biodegradation">
        <title>Occurrence of 4-tert-butylphenol (4-t-BP) biodegradation in an aquatic sample caused by the presence of Spirodela polyrrhiza and isolation of a 4-t-BP-utilizing bacterium.</title>
        <authorList>
            <person name="Ogata Y."/>
            <person name="Toyama T."/>
            <person name="Yu N."/>
            <person name="Wang X."/>
            <person name="Sei K."/>
            <person name="Ike M."/>
        </authorList>
    </citation>
    <scope>NUCLEOTIDE SEQUENCE [LARGE SCALE GENOMIC DNA]</scope>
    <source>
        <strain evidence="1 2">OMI</strain>
    </source>
</reference>
<evidence type="ECO:0000313" key="1">
    <source>
        <dbReference type="EMBL" id="GAY21363.1"/>
    </source>
</evidence>
<comment type="caution">
    <text evidence="1">The sequence shown here is derived from an EMBL/GenBank/DDBJ whole genome shotgun (WGS) entry which is preliminary data.</text>
</comment>
<dbReference type="EMBL" id="BEWI01000031">
    <property type="protein sequence ID" value="GAY21363.1"/>
    <property type="molecule type" value="Genomic_DNA"/>
</dbReference>
<protein>
    <submittedName>
        <fullName evidence="1">Uncharacterized protein</fullName>
    </submittedName>
</protein>